<dbReference type="InterPro" id="IPR036188">
    <property type="entry name" value="FAD/NAD-bd_sf"/>
</dbReference>
<dbReference type="Pfam" id="PF01494">
    <property type="entry name" value="FAD_binding_3"/>
    <property type="match status" value="1"/>
</dbReference>
<evidence type="ECO:0000313" key="4">
    <source>
        <dbReference type="EMBL" id="MFC6869380.1"/>
    </source>
</evidence>
<evidence type="ECO:0000256" key="2">
    <source>
        <dbReference type="ARBA" id="ARBA00023027"/>
    </source>
</evidence>
<evidence type="ECO:0000313" key="5">
    <source>
        <dbReference type="Proteomes" id="UP001596337"/>
    </source>
</evidence>
<name>A0ABW2C236_9PSEU</name>
<dbReference type="Gene3D" id="3.50.50.60">
    <property type="entry name" value="FAD/NAD(P)-binding domain"/>
    <property type="match status" value="1"/>
</dbReference>
<keyword evidence="4" id="KW-0503">Monooxygenase</keyword>
<dbReference type="GO" id="GO:0004497">
    <property type="term" value="F:monooxygenase activity"/>
    <property type="evidence" value="ECO:0007669"/>
    <property type="project" value="UniProtKB-KW"/>
</dbReference>
<dbReference type="SUPFAM" id="SSF51905">
    <property type="entry name" value="FAD/NAD(P)-binding domain"/>
    <property type="match status" value="1"/>
</dbReference>
<evidence type="ECO:0000256" key="1">
    <source>
        <dbReference type="ARBA" id="ARBA00023002"/>
    </source>
</evidence>
<sequence length="509" mass="55219">MVSRIACVGGGPGGLFFATLAKQVMPDVEVTVFERNRREDTFGFGVVFSDATLAGIHAADPVLLRGLHDHGRHWDRIEVRLKGERLRCGGNGMAAIHRKTLLSLLQGRAAEVGVELRFETEVAGLSELDEFDLVVAADGANSRIRAELADALAPSAEVATAKFIWFGTSYLFDGLTFVHEHGPHGTFAVHGYPVSDSISTFIVETDEASWRAAGLDEFDTSQPPGPSDEKTQRYLEKLFAEQIDGHPLLTNNSRWGNFRTRRARSWHHGNVVLLGDAAHTAHFSVGSGTKMAMEDAIALADALAATPDDLATALDTYEQVRRPQVAKIQDSARPSLSWWEHFGRYHDAFEPAQFAFHFLSRSIGRAKLAQRDPEFVAIAEHAWRASHDGHDVLDTPLELDDLRLDGRFLTDDVPLGPRAMRLAAPDTEAGLPAVFAELDALAWQRPSAVVVHSGTSLTRALLSEQARLVHGIPTVLAEPDVGSGTVDRAATLVLSGRADVVATSEAVGA</sequence>
<dbReference type="Gene3D" id="3.30.9.20">
    <property type="match status" value="1"/>
</dbReference>
<organism evidence="4 5">
    <name type="scientific">Haloechinothrix salitolerans</name>
    <dbReference type="NCBI Taxonomy" id="926830"/>
    <lineage>
        <taxon>Bacteria</taxon>
        <taxon>Bacillati</taxon>
        <taxon>Actinomycetota</taxon>
        <taxon>Actinomycetes</taxon>
        <taxon>Pseudonocardiales</taxon>
        <taxon>Pseudonocardiaceae</taxon>
        <taxon>Haloechinothrix</taxon>
    </lineage>
</organism>
<dbReference type="InterPro" id="IPR002938">
    <property type="entry name" value="FAD-bd"/>
</dbReference>
<dbReference type="PANTHER" id="PTHR43476:SF4">
    <property type="entry name" value="BLR0106 PROTEIN"/>
    <property type="match status" value="1"/>
</dbReference>
<dbReference type="Proteomes" id="UP001596337">
    <property type="component" value="Unassembled WGS sequence"/>
</dbReference>
<keyword evidence="5" id="KW-1185">Reference proteome</keyword>
<feature type="domain" description="FAD-binding" evidence="3">
    <location>
        <begin position="6"/>
        <end position="330"/>
    </location>
</feature>
<evidence type="ECO:0000259" key="3">
    <source>
        <dbReference type="Pfam" id="PF01494"/>
    </source>
</evidence>
<gene>
    <name evidence="4" type="ORF">ACFQGD_19735</name>
</gene>
<keyword evidence="1" id="KW-0560">Oxidoreductase</keyword>
<accession>A0ABW2C236</accession>
<protein>
    <submittedName>
        <fullName evidence="4">FAD-dependent monooxygenase</fullName>
    </submittedName>
</protein>
<dbReference type="PANTHER" id="PTHR43476">
    <property type="entry name" value="3-(3-HYDROXY-PHENYL)PROPIONATE/3-HYDROXYCINNAMIC ACID HYDROXYLASE"/>
    <property type="match status" value="1"/>
</dbReference>
<proteinExistence type="predicted"/>
<keyword evidence="2" id="KW-0520">NAD</keyword>
<reference evidence="5" key="1">
    <citation type="journal article" date="2019" name="Int. J. Syst. Evol. Microbiol.">
        <title>The Global Catalogue of Microorganisms (GCM) 10K type strain sequencing project: providing services to taxonomists for standard genome sequencing and annotation.</title>
        <authorList>
            <consortium name="The Broad Institute Genomics Platform"/>
            <consortium name="The Broad Institute Genome Sequencing Center for Infectious Disease"/>
            <person name="Wu L."/>
            <person name="Ma J."/>
        </authorList>
    </citation>
    <scope>NUCLEOTIDE SEQUENCE [LARGE SCALE GENOMIC DNA]</scope>
    <source>
        <strain evidence="5">KCTC 32255</strain>
    </source>
</reference>
<dbReference type="InterPro" id="IPR050631">
    <property type="entry name" value="PheA/TfdB_FAD_monoxygenase"/>
</dbReference>
<dbReference type="EMBL" id="JBHSXX010000001">
    <property type="protein sequence ID" value="MFC6869380.1"/>
    <property type="molecule type" value="Genomic_DNA"/>
</dbReference>
<dbReference type="PRINTS" id="PR00420">
    <property type="entry name" value="RNGMNOXGNASE"/>
</dbReference>
<dbReference type="RefSeq" id="WP_345389748.1">
    <property type="nucleotide sequence ID" value="NZ_BAABLA010000003.1"/>
</dbReference>
<comment type="caution">
    <text evidence="4">The sequence shown here is derived from an EMBL/GenBank/DDBJ whole genome shotgun (WGS) entry which is preliminary data.</text>
</comment>